<sequence>MIETKDFSNQFLGYNIVDCEVRTKDIFYFIAREDCTQWSDWEDTGSYPSTADLTVRVIANFRSYPKDTQWSHTALEGLDLCCAGISRSPKEQRWCPRKRRKTKWINRENLLIIGGL</sequence>
<comment type="caution">
    <text evidence="1">The sequence shown here is derived from an EMBL/GenBank/DDBJ whole genome shotgun (WGS) entry which is preliminary data.</text>
</comment>
<gene>
    <name evidence="1" type="ORF">D0817_05380</name>
</gene>
<proteinExistence type="predicted"/>
<dbReference type="AlphaFoldDB" id="A0A434AAB5"/>
<dbReference type="Proteomes" id="UP000288102">
    <property type="component" value="Unassembled WGS sequence"/>
</dbReference>
<accession>A0A434AAB5</accession>
<name>A0A434AAB5_9FLAO</name>
<evidence type="ECO:0000313" key="1">
    <source>
        <dbReference type="EMBL" id="RUT71308.1"/>
    </source>
</evidence>
<reference evidence="2" key="1">
    <citation type="journal article" date="2019" name="Syst. Appl. Microbiol.">
        <title>Flavobacterium circumlabens sp. nov. and Flavobacterium cupreum sp. nov., two psychrotrophic species isolated from Antarctic environmental samples.</title>
        <authorList>
            <person name="Kralova S."/>
            <person name="Busse H.-J."/>
            <person name="Svec P."/>
            <person name="Maslanova I."/>
            <person name="Stankova E."/>
            <person name="Bartak M."/>
            <person name="Sedlacek I."/>
        </authorList>
    </citation>
    <scope>NUCLEOTIDE SEQUENCE [LARGE SCALE GENOMIC DNA]</scope>
    <source>
        <strain evidence="2">CCM 8825</strain>
    </source>
</reference>
<keyword evidence="2" id="KW-1185">Reference proteome</keyword>
<dbReference type="RefSeq" id="WP_127337365.1">
    <property type="nucleotide sequence ID" value="NZ_QWDM01000003.1"/>
</dbReference>
<evidence type="ECO:0000313" key="2">
    <source>
        <dbReference type="Proteomes" id="UP000288102"/>
    </source>
</evidence>
<dbReference type="OrthoDB" id="6829668at2"/>
<protein>
    <submittedName>
        <fullName evidence="1">Uncharacterized protein</fullName>
    </submittedName>
</protein>
<organism evidence="1 2">
    <name type="scientific">Flavobacterium cupreum</name>
    <dbReference type="NCBI Taxonomy" id="2133766"/>
    <lineage>
        <taxon>Bacteria</taxon>
        <taxon>Pseudomonadati</taxon>
        <taxon>Bacteroidota</taxon>
        <taxon>Flavobacteriia</taxon>
        <taxon>Flavobacteriales</taxon>
        <taxon>Flavobacteriaceae</taxon>
        <taxon>Flavobacterium</taxon>
    </lineage>
</organism>
<dbReference type="EMBL" id="QWDM01000003">
    <property type="protein sequence ID" value="RUT71308.1"/>
    <property type="molecule type" value="Genomic_DNA"/>
</dbReference>